<accession>A0ABQ0F9J0</accession>
<dbReference type="NCBIfam" id="TIGR00555">
    <property type="entry name" value="panK_eukar"/>
    <property type="match status" value="1"/>
</dbReference>
<dbReference type="Gene3D" id="3.30.420.40">
    <property type="match status" value="1"/>
</dbReference>
<dbReference type="Pfam" id="PF03630">
    <property type="entry name" value="Fumble"/>
    <property type="match status" value="1"/>
</dbReference>
<evidence type="ECO:0000313" key="2">
    <source>
        <dbReference type="Proteomes" id="UP001623349"/>
    </source>
</evidence>
<name>A0ABQ0F9J0_APOSI</name>
<protein>
    <submittedName>
        <fullName evidence="1">Pantothenate kinase 3</fullName>
    </submittedName>
</protein>
<dbReference type="InterPro" id="IPR004567">
    <property type="entry name" value="Type_II_PanK"/>
</dbReference>
<dbReference type="GO" id="GO:0016301">
    <property type="term" value="F:kinase activity"/>
    <property type="evidence" value="ECO:0007669"/>
    <property type="project" value="UniProtKB-KW"/>
</dbReference>
<dbReference type="PANTHER" id="PTHR12280:SF21">
    <property type="entry name" value="PANTOTHENATE KINASE 3"/>
    <property type="match status" value="1"/>
</dbReference>
<gene>
    <name evidence="1" type="ORF">APTSU1_001116900</name>
</gene>
<keyword evidence="1" id="KW-0418">Kinase</keyword>
<keyword evidence="2" id="KW-1185">Reference proteome</keyword>
<reference evidence="1 2" key="1">
    <citation type="submission" date="2024-08" db="EMBL/GenBank/DDBJ databases">
        <title>The draft genome of Apodemus speciosus.</title>
        <authorList>
            <person name="Nabeshima K."/>
            <person name="Suzuki S."/>
            <person name="Onuma M."/>
        </authorList>
    </citation>
    <scope>NUCLEOTIDE SEQUENCE [LARGE SCALE GENOMIC DNA]</scope>
    <source>
        <strain evidence="1">IB14-021</strain>
    </source>
</reference>
<dbReference type="Proteomes" id="UP001623349">
    <property type="component" value="Unassembled WGS sequence"/>
</dbReference>
<sequence>MKIKDAKKPSFPWFGMDIGGTLVKLSYFEPIDITAEEEQEEVESLKSIRKYLTSNVAYGSTGIRDVHLELKDLTLFGRRGNLHFIRFPTQDLPTFIQMGRDKNFSTLQTVLSATGGGAYKFEKDFRTIGNLHLHKLDELDCLVKGLLYIDSVSFNGQAECYYFANASEPERCQKMPFNLDDPYPLLVVNIGSGVSILAVHSKDNYKRVTGTSLGGGTFLGLCSLLTGCESFEEALEMASKGDSTQADRLVRDIYGGDYERFGLPGWAVASRNNRVVSVQQTWLSWNLLSIPGCPHTHRDPPTSASFGNMIYKEKRESVSKEDLARATLVTITNNIGSVARMCAVNEKINRVVFVGNFLRVNTLSMKLLAYALDYWSKGQLKALFLEHEGILWSCWCTSWTAKFQLKHQRSLLRNVIQEELIQKLHSSFVTGNQRIKE</sequence>
<organism evidence="1 2">
    <name type="scientific">Apodemus speciosus</name>
    <name type="common">Large Japanese field mouse</name>
    <dbReference type="NCBI Taxonomy" id="105296"/>
    <lineage>
        <taxon>Eukaryota</taxon>
        <taxon>Metazoa</taxon>
        <taxon>Chordata</taxon>
        <taxon>Craniata</taxon>
        <taxon>Vertebrata</taxon>
        <taxon>Euteleostomi</taxon>
        <taxon>Mammalia</taxon>
        <taxon>Eutheria</taxon>
        <taxon>Euarchontoglires</taxon>
        <taxon>Glires</taxon>
        <taxon>Rodentia</taxon>
        <taxon>Myomorpha</taxon>
        <taxon>Muroidea</taxon>
        <taxon>Muridae</taxon>
        <taxon>Murinae</taxon>
        <taxon>Apodemus</taxon>
    </lineage>
</organism>
<evidence type="ECO:0000313" key="1">
    <source>
        <dbReference type="EMBL" id="GAB1295934.1"/>
    </source>
</evidence>
<dbReference type="InterPro" id="IPR043129">
    <property type="entry name" value="ATPase_NBD"/>
</dbReference>
<dbReference type="SUPFAM" id="SSF53067">
    <property type="entry name" value="Actin-like ATPase domain"/>
    <property type="match status" value="2"/>
</dbReference>
<comment type="caution">
    <text evidence="1">The sequence shown here is derived from an EMBL/GenBank/DDBJ whole genome shotgun (WGS) entry which is preliminary data.</text>
</comment>
<keyword evidence="1" id="KW-0808">Transferase</keyword>
<dbReference type="EMBL" id="BAAFST010000011">
    <property type="protein sequence ID" value="GAB1295934.1"/>
    <property type="molecule type" value="Genomic_DNA"/>
</dbReference>
<proteinExistence type="predicted"/>
<dbReference type="PANTHER" id="PTHR12280">
    <property type="entry name" value="PANTOTHENATE KINASE"/>
    <property type="match status" value="1"/>
</dbReference>
<dbReference type="Gene3D" id="3.30.420.510">
    <property type="match status" value="1"/>
</dbReference>